<dbReference type="PROSITE" id="PS51294">
    <property type="entry name" value="HTH_MYB"/>
    <property type="match status" value="3"/>
</dbReference>
<dbReference type="InterPro" id="IPR001005">
    <property type="entry name" value="SANT/Myb"/>
</dbReference>
<dbReference type="GO" id="GO:0005634">
    <property type="term" value="C:nucleus"/>
    <property type="evidence" value="ECO:0007669"/>
    <property type="project" value="UniProtKB-SubCell"/>
</dbReference>
<keyword evidence="11" id="KW-1185">Reference proteome</keyword>
<feature type="region of interest" description="Disordered" evidence="7">
    <location>
        <begin position="239"/>
        <end position="298"/>
    </location>
</feature>
<protein>
    <submittedName>
        <fullName evidence="10">Transcriptional activator Myb</fullName>
    </submittedName>
</protein>
<dbReference type="GO" id="GO:0000981">
    <property type="term" value="F:DNA-binding transcription factor activity, RNA polymerase II-specific"/>
    <property type="evidence" value="ECO:0007669"/>
    <property type="project" value="TreeGrafter"/>
</dbReference>
<feature type="domain" description="Myb-like" evidence="8">
    <location>
        <begin position="293"/>
        <end position="344"/>
    </location>
</feature>
<accession>A0A2P6NE54</accession>
<dbReference type="Pfam" id="PF00249">
    <property type="entry name" value="Myb_DNA-binding"/>
    <property type="match status" value="3"/>
</dbReference>
<dbReference type="STRING" id="1890364.A0A2P6NE54"/>
<dbReference type="AlphaFoldDB" id="A0A2P6NE54"/>
<evidence type="ECO:0000259" key="9">
    <source>
        <dbReference type="PROSITE" id="PS51294"/>
    </source>
</evidence>
<reference evidence="10 11" key="1">
    <citation type="journal article" date="2018" name="Genome Biol. Evol.">
        <title>Multiple Roots of Fruiting Body Formation in Amoebozoa.</title>
        <authorList>
            <person name="Hillmann F."/>
            <person name="Forbes G."/>
            <person name="Novohradska S."/>
            <person name="Ferling I."/>
            <person name="Riege K."/>
            <person name="Groth M."/>
            <person name="Westermann M."/>
            <person name="Marz M."/>
            <person name="Spaller T."/>
            <person name="Winckler T."/>
            <person name="Schaap P."/>
            <person name="Glockner G."/>
        </authorList>
    </citation>
    <scope>NUCLEOTIDE SEQUENCE [LARGE SCALE GENOMIC DNA]</scope>
    <source>
        <strain evidence="10 11">Jena</strain>
    </source>
</reference>
<keyword evidence="2" id="KW-0677">Repeat</keyword>
<feature type="region of interest" description="Disordered" evidence="7">
    <location>
        <begin position="509"/>
        <end position="528"/>
    </location>
</feature>
<feature type="domain" description="HTH myb-type" evidence="9">
    <location>
        <begin position="401"/>
        <end position="451"/>
    </location>
</feature>
<feature type="compositionally biased region" description="Polar residues" evidence="7">
    <location>
        <begin position="253"/>
        <end position="284"/>
    </location>
</feature>
<comment type="caution">
    <text evidence="10">The sequence shown here is derived from an EMBL/GenBank/DDBJ whole genome shotgun (WGS) entry which is preliminary data.</text>
</comment>
<feature type="domain" description="HTH myb-type" evidence="9">
    <location>
        <begin position="298"/>
        <end position="344"/>
    </location>
</feature>
<feature type="compositionally biased region" description="Low complexity" evidence="7">
    <location>
        <begin position="459"/>
        <end position="483"/>
    </location>
</feature>
<name>A0A2P6NE54_9EUKA</name>
<comment type="subcellular location">
    <subcellularLocation>
        <location evidence="1">Nucleus</location>
    </subcellularLocation>
</comment>
<evidence type="ECO:0000313" key="11">
    <source>
        <dbReference type="Proteomes" id="UP000241769"/>
    </source>
</evidence>
<evidence type="ECO:0000256" key="5">
    <source>
        <dbReference type="ARBA" id="ARBA00023163"/>
    </source>
</evidence>
<dbReference type="OrthoDB" id="2143914at2759"/>
<evidence type="ECO:0000256" key="4">
    <source>
        <dbReference type="ARBA" id="ARBA00023125"/>
    </source>
</evidence>
<dbReference type="FunFam" id="1.10.10.60:FF:000016">
    <property type="entry name" value="Transcriptional activator Myb isoform A"/>
    <property type="match status" value="1"/>
</dbReference>
<keyword evidence="4" id="KW-0238">DNA-binding</keyword>
<dbReference type="PROSITE" id="PS50090">
    <property type="entry name" value="MYB_LIKE"/>
    <property type="match status" value="3"/>
</dbReference>
<evidence type="ECO:0000259" key="8">
    <source>
        <dbReference type="PROSITE" id="PS50090"/>
    </source>
</evidence>
<dbReference type="CDD" id="cd00167">
    <property type="entry name" value="SANT"/>
    <property type="match status" value="3"/>
</dbReference>
<proteinExistence type="predicted"/>
<dbReference type="Gene3D" id="1.10.10.60">
    <property type="entry name" value="Homeodomain-like"/>
    <property type="match status" value="3"/>
</dbReference>
<sequence>MDLVLIFAYQPHLCFSRGKFSFCEKQQLLVGSSTEGVVYLCHSHGLIVASILYRENCTMYLSARTWERIPFVKKPKDDTLTTAMRVSKHCAASAIQKYESGFNASHCPSRATQTIVERYGVKYQPSHFASRLSRQTSRSSRAKGSFLLERKNDSYLSIGRLCGSNEKPLTMFNFLICLITGAPLEAGTLFSIHHQNGFCFHKVGRVRNFYVVRDLRGHDPILSRSENTTHTSSYRFLRTHSRHREEVPPTSPPKSTSRYKMMSNENLSNGQMEDQLTTSDSNSGDGFEDIDDPNRVGKGKWTKQEDEILRKAVTQNKGRNWKKIAELVQDRTDVQCLHRWQKVLNPEVVKGPWTKEEDEMVIRLVAKYGPKRWSHIAGYLKGRIGKQCRERWHNHLNPTIKKDAWTPEEDMKILEAHASMGNRWADIAKLLPGRTDNQIKNHWNSTMRRQIHHNKLKTPTKTPSTPTTPSTTHTPPMNHPTSTEDTLILPLQNKPDRPVLKPVTLSKISAPPARKAPPKPRANVVKKKTDKVEETIEINTVSPPFVSPGYNPFYIPDDEDSVIPYLNPQNLDLPRLTLEPEEITSWTQDILSSPFSKSPFSLLKFVRSPTVTTTSPNILARKRKSVGSRGTYTGPRATLFTSPNKVQKKEEDPSTFSFCIESPPKVHRNHLYSPYEEPNVVIQPNSTTSLYYDEEAPFQMVMGHGGIHSGLEDNHLMSPVRTNHSLPQPDSGGNSGSVETPGTSELLTKSVVHKVREFDPSFSQQCSAINRRLNGAKGGTMKYDWIYMQQNRADFVMQAEEFLRDDIKGSPL</sequence>
<gene>
    <name evidence="10" type="ORF">PROFUN_06241</name>
</gene>
<dbReference type="Proteomes" id="UP000241769">
    <property type="component" value="Unassembled WGS sequence"/>
</dbReference>
<keyword evidence="5" id="KW-0804">Transcription</keyword>
<evidence type="ECO:0000256" key="7">
    <source>
        <dbReference type="SAM" id="MobiDB-lite"/>
    </source>
</evidence>
<dbReference type="InParanoid" id="A0A2P6NE54"/>
<dbReference type="GO" id="GO:0000978">
    <property type="term" value="F:RNA polymerase II cis-regulatory region sequence-specific DNA binding"/>
    <property type="evidence" value="ECO:0007669"/>
    <property type="project" value="TreeGrafter"/>
</dbReference>
<feature type="domain" description="Myb-like" evidence="8">
    <location>
        <begin position="345"/>
        <end position="396"/>
    </location>
</feature>
<evidence type="ECO:0000256" key="6">
    <source>
        <dbReference type="ARBA" id="ARBA00023242"/>
    </source>
</evidence>
<organism evidence="10 11">
    <name type="scientific">Planoprotostelium fungivorum</name>
    <dbReference type="NCBI Taxonomy" id="1890364"/>
    <lineage>
        <taxon>Eukaryota</taxon>
        <taxon>Amoebozoa</taxon>
        <taxon>Evosea</taxon>
        <taxon>Variosea</taxon>
        <taxon>Cavosteliida</taxon>
        <taxon>Cavosteliaceae</taxon>
        <taxon>Planoprotostelium</taxon>
    </lineage>
</organism>
<dbReference type="InterPro" id="IPR050560">
    <property type="entry name" value="MYB_TF"/>
</dbReference>
<evidence type="ECO:0000256" key="3">
    <source>
        <dbReference type="ARBA" id="ARBA00023015"/>
    </source>
</evidence>
<keyword evidence="6" id="KW-0539">Nucleus</keyword>
<evidence type="ECO:0000313" key="10">
    <source>
        <dbReference type="EMBL" id="PRP82229.1"/>
    </source>
</evidence>
<evidence type="ECO:0000256" key="2">
    <source>
        <dbReference type="ARBA" id="ARBA00022737"/>
    </source>
</evidence>
<feature type="region of interest" description="Disordered" evidence="7">
    <location>
        <begin position="709"/>
        <end position="743"/>
    </location>
</feature>
<keyword evidence="3" id="KW-0805">Transcription regulation</keyword>
<dbReference type="InterPro" id="IPR017930">
    <property type="entry name" value="Myb_dom"/>
</dbReference>
<evidence type="ECO:0000256" key="1">
    <source>
        <dbReference type="ARBA" id="ARBA00004123"/>
    </source>
</evidence>
<feature type="compositionally biased region" description="Polar residues" evidence="7">
    <location>
        <begin position="720"/>
        <end position="743"/>
    </location>
</feature>
<dbReference type="PANTHER" id="PTHR45614:SF25">
    <property type="entry name" value="MYB PROTEIN"/>
    <property type="match status" value="1"/>
</dbReference>
<feature type="domain" description="HTH myb-type" evidence="9">
    <location>
        <begin position="345"/>
        <end position="400"/>
    </location>
</feature>
<dbReference type="SUPFAM" id="SSF46689">
    <property type="entry name" value="Homeodomain-like"/>
    <property type="match status" value="2"/>
</dbReference>
<dbReference type="InterPro" id="IPR009057">
    <property type="entry name" value="Homeodomain-like_sf"/>
</dbReference>
<feature type="region of interest" description="Disordered" evidence="7">
    <location>
        <begin position="452"/>
        <end position="484"/>
    </location>
</feature>
<dbReference type="SMART" id="SM00717">
    <property type="entry name" value="SANT"/>
    <property type="match status" value="3"/>
</dbReference>
<feature type="domain" description="Myb-like" evidence="8">
    <location>
        <begin position="397"/>
        <end position="447"/>
    </location>
</feature>
<dbReference type="EMBL" id="MDYQ01000107">
    <property type="protein sequence ID" value="PRP82229.1"/>
    <property type="molecule type" value="Genomic_DNA"/>
</dbReference>
<dbReference type="PANTHER" id="PTHR45614">
    <property type="entry name" value="MYB PROTEIN-RELATED"/>
    <property type="match status" value="1"/>
</dbReference>
<dbReference type="FunFam" id="1.10.10.60:FF:000010">
    <property type="entry name" value="Transcriptional activator Myb isoform A"/>
    <property type="match status" value="1"/>
</dbReference>